<feature type="transmembrane region" description="Helical" evidence="1">
    <location>
        <begin position="33"/>
        <end position="51"/>
    </location>
</feature>
<keyword evidence="1" id="KW-0472">Membrane</keyword>
<feature type="transmembrane region" description="Helical" evidence="1">
    <location>
        <begin position="7"/>
        <end position="27"/>
    </location>
</feature>
<proteinExistence type="predicted"/>
<sequence>MKPVIAYKYIVAIGLLLLSASLVLKHYFVLPDFADGFLKGTGIGVLLLALVKKQRVKQSNN</sequence>
<organism evidence="2 3">
    <name type="scientific">Mucilaginibacter xinganensis</name>
    <dbReference type="NCBI Taxonomy" id="1234841"/>
    <lineage>
        <taxon>Bacteria</taxon>
        <taxon>Pseudomonadati</taxon>
        <taxon>Bacteroidota</taxon>
        <taxon>Sphingobacteriia</taxon>
        <taxon>Sphingobacteriales</taxon>
        <taxon>Sphingobacteriaceae</taxon>
        <taxon>Mucilaginibacter</taxon>
    </lineage>
</organism>
<dbReference type="AlphaFoldDB" id="A0A223NUG3"/>
<gene>
    <name evidence="2" type="ORF">MuYL_1615</name>
</gene>
<evidence type="ECO:0000313" key="3">
    <source>
        <dbReference type="Proteomes" id="UP000215002"/>
    </source>
</evidence>
<keyword evidence="1" id="KW-1133">Transmembrane helix</keyword>
<dbReference type="Proteomes" id="UP000215002">
    <property type="component" value="Chromosome"/>
</dbReference>
<name>A0A223NUG3_9SPHI</name>
<evidence type="ECO:0000313" key="2">
    <source>
        <dbReference type="EMBL" id="ASU33513.1"/>
    </source>
</evidence>
<keyword evidence="1" id="KW-0812">Transmembrane</keyword>
<dbReference type="EMBL" id="CP022743">
    <property type="protein sequence ID" value="ASU33513.1"/>
    <property type="molecule type" value="Genomic_DNA"/>
</dbReference>
<protein>
    <submittedName>
        <fullName evidence="2">Uncharacterized protein</fullName>
    </submittedName>
</protein>
<reference evidence="2 3" key="1">
    <citation type="submission" date="2017-08" db="EMBL/GenBank/DDBJ databases">
        <title>Complete genome sequence of Mucilaginibacter sp. strain BJC16-A31.</title>
        <authorList>
            <consortium name="Henan University of Science and Technology"/>
            <person name="You X."/>
        </authorList>
    </citation>
    <scope>NUCLEOTIDE SEQUENCE [LARGE SCALE GENOMIC DNA]</scope>
    <source>
        <strain evidence="2 3">BJC16-A31</strain>
    </source>
</reference>
<evidence type="ECO:0000256" key="1">
    <source>
        <dbReference type="SAM" id="Phobius"/>
    </source>
</evidence>
<dbReference type="KEGG" id="muc:MuYL_1615"/>
<accession>A0A223NUG3</accession>
<keyword evidence="3" id="KW-1185">Reference proteome</keyword>